<evidence type="ECO:0000256" key="5">
    <source>
        <dbReference type="SAM" id="SignalP"/>
    </source>
</evidence>
<evidence type="ECO:0000256" key="1">
    <source>
        <dbReference type="ARBA" id="ARBA00004370"/>
    </source>
</evidence>
<proteinExistence type="predicted"/>
<comment type="caution">
    <text evidence="7">The sequence shown here is derived from an EMBL/GenBank/DDBJ whole genome shotgun (WGS) entry which is preliminary data.</text>
</comment>
<dbReference type="InterPro" id="IPR015683">
    <property type="entry name" value="Ionotropic_Glu_rcpt"/>
</dbReference>
<dbReference type="SUPFAM" id="SSF53822">
    <property type="entry name" value="Periplasmic binding protein-like I"/>
    <property type="match status" value="1"/>
</dbReference>
<dbReference type="PANTHER" id="PTHR34836">
    <property type="entry name" value="OS06G0188250 PROTEIN"/>
    <property type="match status" value="1"/>
</dbReference>
<evidence type="ECO:0000256" key="3">
    <source>
        <dbReference type="ARBA" id="ARBA00022989"/>
    </source>
</evidence>
<dbReference type="InterPro" id="IPR028082">
    <property type="entry name" value="Peripla_BP_I"/>
</dbReference>
<sequence>MPNNIECSRFSVTRILILFFITSWFCCAASDAVEHGSSEQKRDSVVPIGVVLDLDSPLGTMADVCMEMAVSDFYAAHPNYSTRLRLHTKNAKSVLEANFAVLELLQHEEVHGIVGPQDSIEETFFAELGEKVHMPMISFTARTSTLSYKENRYFVRATPDDAIQAQALATICQGFGWHEVVVLYDDTAYGNQFLSYMNNAFQEVEITLAYMIAFPRSAEDSHLSQELDKLRTKQTRVFIVHMNPYLGFRLFNVAKQVGVMSEGFAWIITDSLSNFVNSMDSVTRDSMQGVLGIRPYISRSKILKVFKKGGKGI</sequence>
<feature type="chain" id="PRO_5043632392" evidence="5">
    <location>
        <begin position="29"/>
        <end position="313"/>
    </location>
</feature>
<evidence type="ECO:0000256" key="4">
    <source>
        <dbReference type="ARBA" id="ARBA00023136"/>
    </source>
</evidence>
<evidence type="ECO:0000259" key="6">
    <source>
        <dbReference type="Pfam" id="PF01094"/>
    </source>
</evidence>
<dbReference type="EMBL" id="JACGWK010000004">
    <property type="protein sequence ID" value="KAL0359820.1"/>
    <property type="molecule type" value="Genomic_DNA"/>
</dbReference>
<feature type="domain" description="Receptor ligand binding region" evidence="6">
    <location>
        <begin position="64"/>
        <end position="306"/>
    </location>
</feature>
<accession>A0AAW2PWP1</accession>
<keyword evidence="2" id="KW-0812">Transmembrane</keyword>
<gene>
    <name evidence="7" type="ORF">Sangu_0831400</name>
</gene>
<keyword evidence="7" id="KW-0675">Receptor</keyword>
<keyword evidence="5" id="KW-0732">Signal</keyword>
<evidence type="ECO:0000313" key="7">
    <source>
        <dbReference type="EMBL" id="KAL0359820.1"/>
    </source>
</evidence>
<keyword evidence="3" id="KW-1133">Transmembrane helix</keyword>
<dbReference type="Gene3D" id="3.40.50.2300">
    <property type="match status" value="2"/>
</dbReference>
<name>A0AAW2PWP1_9LAMI</name>
<dbReference type="Pfam" id="PF01094">
    <property type="entry name" value="ANF_receptor"/>
    <property type="match status" value="1"/>
</dbReference>
<keyword evidence="4" id="KW-0472">Membrane</keyword>
<protein>
    <submittedName>
        <fullName evidence="7">Glutamate receptor 2.7</fullName>
    </submittedName>
</protein>
<dbReference type="FunFam" id="3.40.50.2300:FF:000081">
    <property type="entry name" value="Glutamate receptor"/>
    <property type="match status" value="1"/>
</dbReference>
<evidence type="ECO:0000256" key="2">
    <source>
        <dbReference type="ARBA" id="ARBA00022692"/>
    </source>
</evidence>
<reference evidence="7" key="2">
    <citation type="journal article" date="2024" name="Plant">
        <title>Genomic evolution and insights into agronomic trait innovations of Sesamum species.</title>
        <authorList>
            <person name="Miao H."/>
            <person name="Wang L."/>
            <person name="Qu L."/>
            <person name="Liu H."/>
            <person name="Sun Y."/>
            <person name="Le M."/>
            <person name="Wang Q."/>
            <person name="Wei S."/>
            <person name="Zheng Y."/>
            <person name="Lin W."/>
            <person name="Duan Y."/>
            <person name="Cao H."/>
            <person name="Xiong S."/>
            <person name="Wang X."/>
            <person name="Wei L."/>
            <person name="Li C."/>
            <person name="Ma Q."/>
            <person name="Ju M."/>
            <person name="Zhao R."/>
            <person name="Li G."/>
            <person name="Mu C."/>
            <person name="Tian Q."/>
            <person name="Mei H."/>
            <person name="Zhang T."/>
            <person name="Gao T."/>
            <person name="Zhang H."/>
        </authorList>
    </citation>
    <scope>NUCLEOTIDE SEQUENCE</scope>
    <source>
        <strain evidence="7">G01</strain>
    </source>
</reference>
<reference evidence="7" key="1">
    <citation type="submission" date="2020-06" db="EMBL/GenBank/DDBJ databases">
        <authorList>
            <person name="Li T."/>
            <person name="Hu X."/>
            <person name="Zhang T."/>
            <person name="Song X."/>
            <person name="Zhang H."/>
            <person name="Dai N."/>
            <person name="Sheng W."/>
            <person name="Hou X."/>
            <person name="Wei L."/>
        </authorList>
    </citation>
    <scope>NUCLEOTIDE SEQUENCE</scope>
    <source>
        <strain evidence="7">G01</strain>
        <tissue evidence="7">Leaf</tissue>
    </source>
</reference>
<comment type="subcellular location">
    <subcellularLocation>
        <location evidence="1">Membrane</location>
    </subcellularLocation>
</comment>
<dbReference type="InterPro" id="IPR001828">
    <property type="entry name" value="ANF_lig-bd_rcpt"/>
</dbReference>
<dbReference type="PANTHER" id="PTHR34836:SF7">
    <property type="entry name" value="RECEPTOR LIGAND BINDING REGION DOMAIN-CONTAINING PROTEIN"/>
    <property type="match status" value="1"/>
</dbReference>
<dbReference type="GO" id="GO:0016020">
    <property type="term" value="C:membrane"/>
    <property type="evidence" value="ECO:0007669"/>
    <property type="project" value="UniProtKB-SubCell"/>
</dbReference>
<dbReference type="AlphaFoldDB" id="A0AAW2PWP1"/>
<organism evidence="7">
    <name type="scientific">Sesamum angustifolium</name>
    <dbReference type="NCBI Taxonomy" id="2727405"/>
    <lineage>
        <taxon>Eukaryota</taxon>
        <taxon>Viridiplantae</taxon>
        <taxon>Streptophyta</taxon>
        <taxon>Embryophyta</taxon>
        <taxon>Tracheophyta</taxon>
        <taxon>Spermatophyta</taxon>
        <taxon>Magnoliopsida</taxon>
        <taxon>eudicotyledons</taxon>
        <taxon>Gunneridae</taxon>
        <taxon>Pentapetalae</taxon>
        <taxon>asterids</taxon>
        <taxon>lamiids</taxon>
        <taxon>Lamiales</taxon>
        <taxon>Pedaliaceae</taxon>
        <taxon>Sesamum</taxon>
    </lineage>
</organism>
<feature type="signal peptide" evidence="5">
    <location>
        <begin position="1"/>
        <end position="28"/>
    </location>
</feature>